<evidence type="ECO:0000259" key="1">
    <source>
        <dbReference type="Pfam" id="PF00731"/>
    </source>
</evidence>
<dbReference type="PATRIC" id="fig|172049.5.peg.1360"/>
<proteinExistence type="predicted"/>
<dbReference type="Pfam" id="PF00731">
    <property type="entry name" value="AIRC"/>
    <property type="match status" value="1"/>
</dbReference>
<evidence type="ECO:0000313" key="3">
    <source>
        <dbReference type="Proteomes" id="UP000053911"/>
    </source>
</evidence>
<name>A0A117L1M2_9EURY</name>
<gene>
    <name evidence="2" type="ORF">XD54_0590</name>
</gene>
<dbReference type="GO" id="GO:0006189">
    <property type="term" value="P:'de novo' IMP biosynthetic process"/>
    <property type="evidence" value="ECO:0007669"/>
    <property type="project" value="InterPro"/>
</dbReference>
<organism evidence="2 3">
    <name type="scientific">Thermococcus sibiricus</name>
    <dbReference type="NCBI Taxonomy" id="172049"/>
    <lineage>
        <taxon>Archaea</taxon>
        <taxon>Methanobacteriati</taxon>
        <taxon>Methanobacteriota</taxon>
        <taxon>Thermococci</taxon>
        <taxon>Thermococcales</taxon>
        <taxon>Thermococcaceae</taxon>
        <taxon>Thermococcus</taxon>
    </lineage>
</organism>
<dbReference type="AlphaFoldDB" id="A0A117L1M2"/>
<dbReference type="InterPro" id="IPR000031">
    <property type="entry name" value="PurE_dom"/>
</dbReference>
<protein>
    <submittedName>
        <fullName evidence="2">N5-carboxyaminoimidazole ribonucleotide mutase</fullName>
    </submittedName>
</protein>
<evidence type="ECO:0000313" key="2">
    <source>
        <dbReference type="EMBL" id="KUK18083.1"/>
    </source>
</evidence>
<feature type="domain" description="PurE" evidence="1">
    <location>
        <begin position="18"/>
        <end position="61"/>
    </location>
</feature>
<dbReference type="EMBL" id="LGFD01000008">
    <property type="protein sequence ID" value="KUK18083.1"/>
    <property type="molecule type" value="Genomic_DNA"/>
</dbReference>
<accession>A0A117L1M2</accession>
<dbReference type="Proteomes" id="UP000053911">
    <property type="component" value="Unassembled WGS sequence"/>
</dbReference>
<dbReference type="Gene3D" id="3.40.50.1970">
    <property type="match status" value="1"/>
</dbReference>
<sequence>MTKFIRVNFPEKSGGVMKVLVVMGSKSDSHIAEKVTKVPGDFGVSYDVEVASAHRNPKKLRN</sequence>
<dbReference type="SUPFAM" id="SSF52255">
    <property type="entry name" value="N5-CAIR mutase (phosphoribosylaminoimidazole carboxylase, PurE)"/>
    <property type="match status" value="1"/>
</dbReference>
<comment type="caution">
    <text evidence="2">The sequence shown here is derived from an EMBL/GenBank/DDBJ whole genome shotgun (WGS) entry which is preliminary data.</text>
</comment>
<reference evidence="3" key="1">
    <citation type="journal article" date="2015" name="MBio">
        <title>Genome-Resolved Metagenomic Analysis Reveals Roles for Candidate Phyla and Other Microbial Community Members in Biogeochemical Transformations in Oil Reservoirs.</title>
        <authorList>
            <person name="Hu P."/>
            <person name="Tom L."/>
            <person name="Singh A."/>
            <person name="Thomas B.C."/>
            <person name="Baker B.J."/>
            <person name="Piceno Y.M."/>
            <person name="Andersen G.L."/>
            <person name="Banfield J.F."/>
        </authorList>
    </citation>
    <scope>NUCLEOTIDE SEQUENCE [LARGE SCALE GENOMIC DNA]</scope>
</reference>